<feature type="binding site" evidence="7">
    <location>
        <position position="8"/>
    </location>
    <ligand>
        <name>Mg(2+)</name>
        <dbReference type="ChEBI" id="CHEBI:18420"/>
        <label>1</label>
    </ligand>
</feature>
<feature type="site" description="Interaction with DNA substrate" evidence="8">
    <location>
        <position position="254"/>
    </location>
</feature>
<sequence length="262" mass="29906">MTKIATWNVNSIRVRLPQVLEWIKNVGPDILLLQEIKCLKEAFPSQEFEEAGYNVAVLGQKTYNGVAILAKNPIEDVKEGLPGDDADIAARYIEAVVGTTRVASVYVPNGREVGSESYEYKLRFYERLHDHLKMLLTYNEVLCVGGDYNVAPEVDDVYDPSLFERERILCSYQERAAFRKLVHLGLYDAQKQIGLKPHQDPRSHFTWWDYRAGSWQQNLGFRIDHFLLSPQAIDLLEDGGVAFEVRGQPQASDHAPLWIQLK</sequence>
<accession>A0A1W6N4J4</accession>
<dbReference type="GO" id="GO:0046872">
    <property type="term" value="F:metal ion binding"/>
    <property type="evidence" value="ECO:0007669"/>
    <property type="project" value="UniProtKB-KW"/>
</dbReference>
<comment type="similarity">
    <text evidence="2">Belongs to the DNA repair enzymes AP/ExoA family.</text>
</comment>
<feature type="domain" description="Endonuclease/exonuclease/phosphatase" evidence="9">
    <location>
        <begin position="5"/>
        <end position="254"/>
    </location>
</feature>
<name>A0A1W6N4J4_9PROT</name>
<dbReference type="STRING" id="1414854.GQ61_04490"/>
<comment type="cofactor">
    <cofactor evidence="7">
        <name>Mg(2+)</name>
        <dbReference type="ChEBI" id="CHEBI:18420"/>
    </cofactor>
    <cofactor evidence="7">
        <name>Mn(2+)</name>
        <dbReference type="ChEBI" id="CHEBI:29035"/>
    </cofactor>
    <text evidence="7">Probably binds two magnesium or manganese ions per subunit.</text>
</comment>
<comment type="cofactor">
    <cofactor evidence="1">
        <name>Mn(2+)</name>
        <dbReference type="ChEBI" id="CHEBI:29035"/>
    </cofactor>
</comment>
<dbReference type="PROSITE" id="PS00728">
    <property type="entry name" value="AP_NUCLEASE_F1_3"/>
    <property type="match status" value="1"/>
</dbReference>
<feature type="site" description="Transition state stabilizer" evidence="8">
    <location>
        <position position="149"/>
    </location>
</feature>
<dbReference type="PANTHER" id="PTHR43250:SF2">
    <property type="entry name" value="EXODEOXYRIBONUCLEASE III"/>
    <property type="match status" value="1"/>
</dbReference>
<dbReference type="RefSeq" id="WP_085784147.1">
    <property type="nucleotide sequence ID" value="NZ_CP008743.1"/>
</dbReference>
<keyword evidence="3 7" id="KW-0479">Metal-binding</keyword>
<dbReference type="PANTHER" id="PTHR43250">
    <property type="entry name" value="EXODEOXYRIBONUCLEASE III"/>
    <property type="match status" value="1"/>
</dbReference>
<feature type="binding site" evidence="7">
    <location>
        <position position="149"/>
    </location>
    <ligand>
        <name>Mg(2+)</name>
        <dbReference type="ChEBI" id="CHEBI:18420"/>
        <label>1</label>
    </ligand>
</feature>
<dbReference type="NCBIfam" id="TIGR00633">
    <property type="entry name" value="xth"/>
    <property type="match status" value="1"/>
</dbReference>
<dbReference type="GO" id="GO:0008311">
    <property type="term" value="F:double-stranded DNA 3'-5' DNA exonuclease activity"/>
    <property type="evidence" value="ECO:0007669"/>
    <property type="project" value="InterPro"/>
</dbReference>
<keyword evidence="4" id="KW-0378">Hydrolase</keyword>
<keyword evidence="5 7" id="KW-0460">Magnesium</keyword>
<evidence type="ECO:0000313" key="11">
    <source>
        <dbReference type="Proteomes" id="UP000237351"/>
    </source>
</evidence>
<dbReference type="InterPro" id="IPR004808">
    <property type="entry name" value="AP_endonuc_1"/>
</dbReference>
<gene>
    <name evidence="10" type="ORF">GQ61_04490</name>
</gene>
<evidence type="ECO:0000256" key="1">
    <source>
        <dbReference type="ARBA" id="ARBA00001936"/>
    </source>
</evidence>
<dbReference type="PROSITE" id="PS51435">
    <property type="entry name" value="AP_NUCLEASE_F1_4"/>
    <property type="match status" value="1"/>
</dbReference>
<dbReference type="InterPro" id="IPR037493">
    <property type="entry name" value="ExoIII-like"/>
</dbReference>
<proteinExistence type="inferred from homology"/>
<evidence type="ECO:0000256" key="3">
    <source>
        <dbReference type="ARBA" id="ARBA00022723"/>
    </source>
</evidence>
<dbReference type="InterPro" id="IPR005135">
    <property type="entry name" value="Endo/exonuclease/phosphatase"/>
</dbReference>
<feature type="site" description="Important for catalytic activity" evidence="8">
    <location>
        <position position="224"/>
    </location>
</feature>
<evidence type="ECO:0000313" key="10">
    <source>
        <dbReference type="EMBL" id="ARN84686.1"/>
    </source>
</evidence>
<dbReference type="EMBL" id="CP008743">
    <property type="protein sequence ID" value="ARN84686.1"/>
    <property type="molecule type" value="Genomic_DNA"/>
</dbReference>
<evidence type="ECO:0000256" key="4">
    <source>
        <dbReference type="ARBA" id="ARBA00022801"/>
    </source>
</evidence>
<evidence type="ECO:0000256" key="2">
    <source>
        <dbReference type="ARBA" id="ARBA00007092"/>
    </source>
</evidence>
<organism evidence="10 11">
    <name type="scientific">Candidatus Nucleicultrix amoebiphila FS5</name>
    <dbReference type="NCBI Taxonomy" id="1414854"/>
    <lineage>
        <taxon>Bacteria</taxon>
        <taxon>Pseudomonadati</taxon>
        <taxon>Pseudomonadota</taxon>
        <taxon>Alphaproteobacteria</taxon>
        <taxon>Holosporales</taxon>
        <taxon>Candidatus Nucleicultricaceae</taxon>
        <taxon>Candidatus Nucleicultrix</taxon>
    </lineage>
</organism>
<dbReference type="Proteomes" id="UP000237351">
    <property type="component" value="Chromosome"/>
</dbReference>
<dbReference type="SUPFAM" id="SSF56219">
    <property type="entry name" value="DNase I-like"/>
    <property type="match status" value="1"/>
</dbReference>
<feature type="active site" description="Proton donor/acceptor" evidence="6">
    <location>
        <position position="147"/>
    </location>
</feature>
<evidence type="ECO:0000256" key="7">
    <source>
        <dbReference type="PIRSR" id="PIRSR604808-2"/>
    </source>
</evidence>
<feature type="active site" evidence="6">
    <location>
        <position position="106"/>
    </location>
</feature>
<dbReference type="OrthoDB" id="9803914at2"/>
<dbReference type="AlphaFoldDB" id="A0A1W6N4J4"/>
<dbReference type="Pfam" id="PF03372">
    <property type="entry name" value="Exo_endo_phos"/>
    <property type="match status" value="1"/>
</dbReference>
<keyword evidence="7" id="KW-0464">Manganese</keyword>
<dbReference type="InterPro" id="IPR020848">
    <property type="entry name" value="AP_endonuclease_F1_CS"/>
</dbReference>
<dbReference type="NCBIfam" id="TIGR00195">
    <property type="entry name" value="exoDNase_III"/>
    <property type="match status" value="1"/>
</dbReference>
<evidence type="ECO:0000259" key="9">
    <source>
        <dbReference type="Pfam" id="PF03372"/>
    </source>
</evidence>
<feature type="binding site" evidence="7">
    <location>
        <position position="254"/>
    </location>
    <ligand>
        <name>Mg(2+)</name>
        <dbReference type="ChEBI" id="CHEBI:18420"/>
        <label>1</label>
    </ligand>
</feature>
<reference evidence="10 11" key="1">
    <citation type="submission" date="2014-06" db="EMBL/GenBank/DDBJ databases">
        <title>The genome of the endonuclear symbiont Nucleicultrix amoebiphila.</title>
        <authorList>
            <person name="Schulz F."/>
            <person name="Horn M."/>
        </authorList>
    </citation>
    <scope>NUCLEOTIDE SEQUENCE [LARGE SCALE GENOMIC DNA]</scope>
    <source>
        <strain evidence="10 11">FS5</strain>
    </source>
</reference>
<dbReference type="CDD" id="cd09086">
    <property type="entry name" value="ExoIII-like_AP-endo"/>
    <property type="match status" value="1"/>
</dbReference>
<dbReference type="GO" id="GO:0004519">
    <property type="term" value="F:endonuclease activity"/>
    <property type="evidence" value="ECO:0007669"/>
    <property type="project" value="InterPro"/>
</dbReference>
<feature type="active site" description="Proton acceptor" evidence="6">
    <location>
        <position position="254"/>
    </location>
</feature>
<feature type="binding site" evidence="7">
    <location>
        <position position="35"/>
    </location>
    <ligand>
        <name>Mg(2+)</name>
        <dbReference type="ChEBI" id="CHEBI:18420"/>
        <label>1</label>
    </ligand>
</feature>
<keyword evidence="11" id="KW-1185">Reference proteome</keyword>
<evidence type="ECO:0000256" key="5">
    <source>
        <dbReference type="ARBA" id="ARBA00022842"/>
    </source>
</evidence>
<dbReference type="KEGG" id="naf:GQ61_04490"/>
<dbReference type="GO" id="GO:0006281">
    <property type="term" value="P:DNA repair"/>
    <property type="evidence" value="ECO:0007669"/>
    <property type="project" value="InterPro"/>
</dbReference>
<dbReference type="InterPro" id="IPR020847">
    <property type="entry name" value="AP_endonuclease_F1_BS"/>
</dbReference>
<protein>
    <submittedName>
        <fullName evidence="10">Exodeoxyribonuclease III</fullName>
    </submittedName>
</protein>
<feature type="binding site" evidence="7">
    <location>
        <position position="147"/>
    </location>
    <ligand>
        <name>Mg(2+)</name>
        <dbReference type="ChEBI" id="CHEBI:18420"/>
        <label>1</label>
    </ligand>
</feature>
<dbReference type="InterPro" id="IPR036691">
    <property type="entry name" value="Endo/exonu/phosph_ase_sf"/>
</dbReference>
<dbReference type="GO" id="GO:0003677">
    <property type="term" value="F:DNA binding"/>
    <property type="evidence" value="ECO:0007669"/>
    <property type="project" value="InterPro"/>
</dbReference>
<evidence type="ECO:0000256" key="8">
    <source>
        <dbReference type="PIRSR" id="PIRSR604808-3"/>
    </source>
</evidence>
<feature type="binding site" evidence="7">
    <location>
        <position position="253"/>
    </location>
    <ligand>
        <name>Mg(2+)</name>
        <dbReference type="ChEBI" id="CHEBI:18420"/>
        <label>1</label>
    </ligand>
</feature>
<dbReference type="PROSITE" id="PS00726">
    <property type="entry name" value="AP_NUCLEASE_F1_1"/>
    <property type="match status" value="1"/>
</dbReference>
<evidence type="ECO:0000256" key="6">
    <source>
        <dbReference type="PIRSR" id="PIRSR604808-1"/>
    </source>
</evidence>
<dbReference type="Gene3D" id="3.60.10.10">
    <property type="entry name" value="Endonuclease/exonuclease/phosphatase"/>
    <property type="match status" value="1"/>
</dbReference>